<comment type="caution">
    <text evidence="3">The sequence shown here is derived from an EMBL/GenBank/DDBJ whole genome shotgun (WGS) entry which is preliminary data.</text>
</comment>
<dbReference type="InterPro" id="IPR029058">
    <property type="entry name" value="AB_hydrolase_fold"/>
</dbReference>
<accession>A0A640KDK5</accession>
<evidence type="ECO:0000259" key="2">
    <source>
        <dbReference type="Pfam" id="PF00561"/>
    </source>
</evidence>
<sequence length="392" mass="42448">MLQHNDGGDAVVGDGATAQHPLTALKTPARPEDMNLPPAVLEELSRLFPRPPEEGFACVGRCASTGKEVTLCYSVFGDPADPCILLIMGMNATSLMWDIRFCGYLAAAGFYVIRYDNRDVGLSTHFDEYSPPFILRMVLPTWASIGEGPLAYTLDDMAEDAAGLLKALKISQAHIVGCSMGGMIAQLLTLRHPEMVASLCLHSTSAGSPWPRASVLLNILDQPENTRDVHSVLDYRVRFFKAVAGDMTFHEREFRLGMWFDFVRAPYQGGARRHLAAIVRAKDRSAALRAYINQGTSTMASGSDDKRGSSSPPASGTAPSRCIPVVVLHGGKDPLVVLSNGQHLASCIKGARLVVFPKMGHYFSKDMFRPIADEVILNARTDAAAMVNALPS</sequence>
<feature type="region of interest" description="Disordered" evidence="1">
    <location>
        <begin position="297"/>
        <end position="319"/>
    </location>
</feature>
<evidence type="ECO:0000313" key="3">
    <source>
        <dbReference type="EMBL" id="GET87663.1"/>
    </source>
</evidence>
<dbReference type="GO" id="GO:0016787">
    <property type="term" value="F:hydrolase activity"/>
    <property type="evidence" value="ECO:0007669"/>
    <property type="project" value="UniProtKB-KW"/>
</dbReference>
<evidence type="ECO:0000256" key="1">
    <source>
        <dbReference type="SAM" id="MobiDB-lite"/>
    </source>
</evidence>
<protein>
    <submittedName>
        <fullName evidence="3">Hydrolase-like protein</fullName>
    </submittedName>
</protein>
<feature type="compositionally biased region" description="Low complexity" evidence="1">
    <location>
        <begin position="309"/>
        <end position="319"/>
    </location>
</feature>
<dbReference type="Proteomes" id="UP000419144">
    <property type="component" value="Unassembled WGS sequence"/>
</dbReference>
<proteinExistence type="predicted"/>
<name>A0A640KDK5_LEITA</name>
<feature type="domain" description="AB hydrolase-1" evidence="2">
    <location>
        <begin position="83"/>
        <end position="363"/>
    </location>
</feature>
<dbReference type="Gene3D" id="3.40.50.1820">
    <property type="entry name" value="alpha/beta hydrolase"/>
    <property type="match status" value="1"/>
</dbReference>
<keyword evidence="4" id="KW-1185">Reference proteome</keyword>
<dbReference type="VEuPathDB" id="TriTrypDB:LtaPh_1711900"/>
<dbReference type="EMBL" id="BLBS01000022">
    <property type="protein sequence ID" value="GET87663.1"/>
    <property type="molecule type" value="Genomic_DNA"/>
</dbReference>
<dbReference type="OrthoDB" id="19657at2759"/>
<dbReference type="InterPro" id="IPR050471">
    <property type="entry name" value="AB_hydrolase"/>
</dbReference>
<dbReference type="PANTHER" id="PTHR43433:SF7">
    <property type="entry name" value="ALPHA_BETA FOLD FAMILY, PUTATIVE-RELATED"/>
    <property type="match status" value="1"/>
</dbReference>
<organism evidence="3 4">
    <name type="scientific">Leishmania tarentolae</name>
    <name type="common">Sauroleishmania tarentolae</name>
    <dbReference type="NCBI Taxonomy" id="5689"/>
    <lineage>
        <taxon>Eukaryota</taxon>
        <taxon>Discoba</taxon>
        <taxon>Euglenozoa</taxon>
        <taxon>Kinetoplastea</taxon>
        <taxon>Metakinetoplastina</taxon>
        <taxon>Trypanosomatida</taxon>
        <taxon>Trypanosomatidae</taxon>
        <taxon>Leishmaniinae</taxon>
        <taxon>Leishmania</taxon>
        <taxon>lizard Leishmania</taxon>
    </lineage>
</organism>
<evidence type="ECO:0000313" key="4">
    <source>
        <dbReference type="Proteomes" id="UP000419144"/>
    </source>
</evidence>
<reference evidence="3" key="1">
    <citation type="submission" date="2019-11" db="EMBL/GenBank/DDBJ databases">
        <title>Leishmania tarentolae CDS.</title>
        <authorList>
            <person name="Goto Y."/>
            <person name="Yamagishi J."/>
        </authorList>
    </citation>
    <scope>NUCLEOTIDE SEQUENCE [LARGE SCALE GENOMIC DNA]</scope>
    <source>
        <strain evidence="3">Parrot Tar II</strain>
    </source>
</reference>
<dbReference type="InterPro" id="IPR000073">
    <property type="entry name" value="AB_hydrolase_1"/>
</dbReference>
<dbReference type="PANTHER" id="PTHR43433">
    <property type="entry name" value="HYDROLASE, ALPHA/BETA FOLD FAMILY PROTEIN"/>
    <property type="match status" value="1"/>
</dbReference>
<dbReference type="SUPFAM" id="SSF53474">
    <property type="entry name" value="alpha/beta-Hydrolases"/>
    <property type="match status" value="1"/>
</dbReference>
<dbReference type="AlphaFoldDB" id="A0A640KDK5"/>
<dbReference type="Pfam" id="PF00561">
    <property type="entry name" value="Abhydrolase_1"/>
    <property type="match status" value="1"/>
</dbReference>
<gene>
    <name evidence="3" type="ORF">LtaPh_1711900</name>
</gene>